<feature type="transmembrane region" description="Helical" evidence="6">
    <location>
        <begin position="242"/>
        <end position="271"/>
    </location>
</feature>
<dbReference type="InterPro" id="IPR043428">
    <property type="entry name" value="LivM-like"/>
</dbReference>
<evidence type="ECO:0000256" key="4">
    <source>
        <dbReference type="ARBA" id="ARBA00022989"/>
    </source>
</evidence>
<accession>A0ABY4S0Z4</accession>
<evidence type="ECO:0000256" key="2">
    <source>
        <dbReference type="ARBA" id="ARBA00022475"/>
    </source>
</evidence>
<protein>
    <submittedName>
        <fullName evidence="7">Branched-chain amino acid ABC transporter permease</fullName>
    </submittedName>
</protein>
<feature type="transmembrane region" description="Helical" evidence="6">
    <location>
        <begin position="209"/>
        <end position="230"/>
    </location>
</feature>
<comment type="subcellular location">
    <subcellularLocation>
        <location evidence="1">Cell membrane</location>
        <topology evidence="1">Multi-pass membrane protein</topology>
    </subcellularLocation>
</comment>
<evidence type="ECO:0000313" key="7">
    <source>
        <dbReference type="EMBL" id="URI05790.1"/>
    </source>
</evidence>
<evidence type="ECO:0000313" key="8">
    <source>
        <dbReference type="Proteomes" id="UP001056201"/>
    </source>
</evidence>
<dbReference type="Pfam" id="PF02653">
    <property type="entry name" value="BPD_transp_2"/>
    <property type="match status" value="1"/>
</dbReference>
<feature type="transmembrane region" description="Helical" evidence="6">
    <location>
        <begin position="283"/>
        <end position="303"/>
    </location>
</feature>
<organism evidence="7 8">
    <name type="scientific">Aquincola tertiaricarbonis</name>
    <dbReference type="NCBI Taxonomy" id="391953"/>
    <lineage>
        <taxon>Bacteria</taxon>
        <taxon>Pseudomonadati</taxon>
        <taxon>Pseudomonadota</taxon>
        <taxon>Betaproteobacteria</taxon>
        <taxon>Burkholderiales</taxon>
        <taxon>Sphaerotilaceae</taxon>
        <taxon>Aquincola</taxon>
    </lineage>
</organism>
<keyword evidence="3 6" id="KW-0812">Transmembrane</keyword>
<keyword evidence="8" id="KW-1185">Reference proteome</keyword>
<name>A0ABY4S0Z4_AQUTE</name>
<evidence type="ECO:0000256" key="6">
    <source>
        <dbReference type="SAM" id="Phobius"/>
    </source>
</evidence>
<keyword evidence="4 6" id="KW-1133">Transmembrane helix</keyword>
<dbReference type="EMBL" id="CP097635">
    <property type="protein sequence ID" value="URI05790.1"/>
    <property type="molecule type" value="Genomic_DNA"/>
</dbReference>
<evidence type="ECO:0000256" key="5">
    <source>
        <dbReference type="ARBA" id="ARBA00023136"/>
    </source>
</evidence>
<keyword evidence="2" id="KW-1003">Cell membrane</keyword>
<dbReference type="PANTHER" id="PTHR30482">
    <property type="entry name" value="HIGH-AFFINITY BRANCHED-CHAIN AMINO ACID TRANSPORT SYSTEM PERMEASE"/>
    <property type="match status" value="1"/>
</dbReference>
<proteinExistence type="predicted"/>
<evidence type="ECO:0000256" key="1">
    <source>
        <dbReference type="ARBA" id="ARBA00004651"/>
    </source>
</evidence>
<evidence type="ECO:0000256" key="3">
    <source>
        <dbReference type="ARBA" id="ARBA00022692"/>
    </source>
</evidence>
<reference evidence="7" key="1">
    <citation type="submission" date="2022-05" db="EMBL/GenBank/DDBJ databases">
        <title>An RpoN-dependent PEP-CTERM gene is involved in floc formation of an Aquincola tertiaricarbonis strain.</title>
        <authorList>
            <person name="Qiu D."/>
            <person name="Xia M."/>
        </authorList>
    </citation>
    <scope>NUCLEOTIDE SEQUENCE</scope>
    <source>
        <strain evidence="7">RN12</strain>
    </source>
</reference>
<dbReference type="InterPro" id="IPR001851">
    <property type="entry name" value="ABC_transp_permease"/>
</dbReference>
<dbReference type="CDD" id="cd06581">
    <property type="entry name" value="TM_PBP1_LivM_like"/>
    <property type="match status" value="1"/>
</dbReference>
<sequence>MSTMKHPLLPWLVLALLASLPFVLPVLGLGYYVGFVRRLMIVALAAMSLSFLIGGGGMVVLGHAAFVGVGAYTVVALADGGVASAWVMLPAAIVVAGLVATLIGAVSLRTKGVYFIMITLAFAQMLYYAVVSLRRYGGDDGYTLPMPATLGQGLTTASGDALYALVLAAAAAVYALMARLPQARFGAALAGIRDNETRMQALGYPVYRLKLVAFAGAGAIAGLSGALLALQDGFVSPSMLHWTQSALLIVMVVVGGVGHRWGAPVGVALWLTLQELMRQVTDYWHWPLGLLLVAVVFLAPRGLAALRLGRRVAA</sequence>
<keyword evidence="5 6" id="KW-0472">Membrane</keyword>
<dbReference type="PANTHER" id="PTHR30482:SF17">
    <property type="entry name" value="ABC TRANSPORTER ATP-BINDING PROTEIN"/>
    <property type="match status" value="1"/>
</dbReference>
<dbReference type="Proteomes" id="UP001056201">
    <property type="component" value="Chromosome 1"/>
</dbReference>
<feature type="transmembrane region" description="Helical" evidence="6">
    <location>
        <begin position="153"/>
        <end position="176"/>
    </location>
</feature>
<feature type="transmembrane region" description="Helical" evidence="6">
    <location>
        <begin position="84"/>
        <end position="106"/>
    </location>
</feature>
<gene>
    <name evidence="7" type="ORF">MW290_07490</name>
</gene>
<dbReference type="RefSeq" id="WP_250194055.1">
    <property type="nucleotide sequence ID" value="NZ_CP097635.1"/>
</dbReference>
<feature type="transmembrane region" description="Helical" evidence="6">
    <location>
        <begin position="113"/>
        <end position="133"/>
    </location>
</feature>